<accession>A0A1H6JNJ7</accession>
<reference evidence="1 2" key="1">
    <citation type="submission" date="2016-10" db="EMBL/GenBank/DDBJ databases">
        <authorList>
            <person name="de Groot N.N."/>
        </authorList>
    </citation>
    <scope>NUCLEOTIDE SEQUENCE [LARGE SCALE GENOMIC DNA]</scope>
    <source>
        <strain evidence="1 2">IBRC-M10418</strain>
    </source>
</reference>
<sequence length="85" mass="9716">MTTTISLPDDVVDDLDEHLPDDRTREEQFREVVLPALEGDHVEIVNEADTDDVVLERLDELDSRIDEIPTLTSTKTVKNLRSELQ</sequence>
<organism evidence="1 2">
    <name type="scientific">Halopenitus malekzadehii</name>
    <dbReference type="NCBI Taxonomy" id="1267564"/>
    <lineage>
        <taxon>Archaea</taxon>
        <taxon>Methanobacteriati</taxon>
        <taxon>Methanobacteriota</taxon>
        <taxon>Stenosarchaea group</taxon>
        <taxon>Halobacteria</taxon>
        <taxon>Halobacteriales</taxon>
        <taxon>Haloferacaceae</taxon>
        <taxon>Halopenitus</taxon>
    </lineage>
</organism>
<gene>
    <name evidence="1" type="ORF">SAMN05192561_11220</name>
</gene>
<evidence type="ECO:0000313" key="2">
    <source>
        <dbReference type="Proteomes" id="UP000199215"/>
    </source>
</evidence>
<keyword evidence="2" id="KW-1185">Reference proteome</keyword>
<dbReference type="STRING" id="1267564.SAMN05192561_11220"/>
<evidence type="ECO:0000313" key="1">
    <source>
        <dbReference type="EMBL" id="SEH60611.1"/>
    </source>
</evidence>
<dbReference type="RefSeq" id="WP_092817593.1">
    <property type="nucleotide sequence ID" value="NZ_FNWU01000012.1"/>
</dbReference>
<proteinExistence type="predicted"/>
<dbReference type="AlphaFoldDB" id="A0A1H6JNJ7"/>
<dbReference type="Proteomes" id="UP000199215">
    <property type="component" value="Unassembled WGS sequence"/>
</dbReference>
<protein>
    <submittedName>
        <fullName evidence="1">Uncharacterized protein</fullName>
    </submittedName>
</protein>
<name>A0A1H6JNJ7_9EURY</name>
<dbReference type="EMBL" id="FNWU01000012">
    <property type="protein sequence ID" value="SEH60611.1"/>
    <property type="molecule type" value="Genomic_DNA"/>
</dbReference>